<feature type="transmembrane region" description="Helical" evidence="2">
    <location>
        <begin position="316"/>
        <end position="340"/>
    </location>
</feature>
<feature type="compositionally biased region" description="Low complexity" evidence="1">
    <location>
        <begin position="130"/>
        <end position="140"/>
    </location>
</feature>
<evidence type="ECO:0000256" key="1">
    <source>
        <dbReference type="SAM" id="MobiDB-lite"/>
    </source>
</evidence>
<dbReference type="EMBL" id="CAVNYO010000440">
    <property type="protein sequence ID" value="CAK5280212.1"/>
    <property type="molecule type" value="Genomic_DNA"/>
</dbReference>
<proteinExistence type="predicted"/>
<name>A0AAD2K5J4_9AGAR</name>
<feature type="compositionally biased region" description="Low complexity" evidence="1">
    <location>
        <begin position="192"/>
        <end position="250"/>
    </location>
</feature>
<reference evidence="3" key="1">
    <citation type="submission" date="2023-11" db="EMBL/GenBank/DDBJ databases">
        <authorList>
            <person name="De Vega J J."/>
            <person name="De Vega J J."/>
        </authorList>
    </citation>
    <scope>NUCLEOTIDE SEQUENCE</scope>
</reference>
<evidence type="ECO:0000256" key="2">
    <source>
        <dbReference type="SAM" id="Phobius"/>
    </source>
</evidence>
<organism evidence="3 4">
    <name type="scientific">Mycena citricolor</name>
    <dbReference type="NCBI Taxonomy" id="2018698"/>
    <lineage>
        <taxon>Eukaryota</taxon>
        <taxon>Fungi</taxon>
        <taxon>Dikarya</taxon>
        <taxon>Basidiomycota</taxon>
        <taxon>Agaricomycotina</taxon>
        <taxon>Agaricomycetes</taxon>
        <taxon>Agaricomycetidae</taxon>
        <taxon>Agaricales</taxon>
        <taxon>Marasmiineae</taxon>
        <taxon>Mycenaceae</taxon>
        <taxon>Mycena</taxon>
    </lineage>
</organism>
<dbReference type="AlphaFoldDB" id="A0AAD2K5J4"/>
<feature type="compositionally biased region" description="Low complexity" evidence="1">
    <location>
        <begin position="148"/>
        <end position="182"/>
    </location>
</feature>
<feature type="region of interest" description="Disordered" evidence="1">
    <location>
        <begin position="25"/>
        <end position="52"/>
    </location>
</feature>
<feature type="compositionally biased region" description="Polar residues" evidence="1">
    <location>
        <begin position="93"/>
        <end position="113"/>
    </location>
</feature>
<feature type="region of interest" description="Disordered" evidence="1">
    <location>
        <begin position="403"/>
        <end position="512"/>
    </location>
</feature>
<protein>
    <submittedName>
        <fullName evidence="3">Uncharacterized protein</fullName>
    </submittedName>
</protein>
<comment type="caution">
    <text evidence="3">The sequence shown here is derived from an EMBL/GenBank/DDBJ whole genome shotgun (WGS) entry which is preliminary data.</text>
</comment>
<feature type="region of interest" description="Disordered" evidence="1">
    <location>
        <begin position="93"/>
        <end position="250"/>
    </location>
</feature>
<keyword evidence="2" id="KW-1133">Transmembrane helix</keyword>
<accession>A0AAD2K5J4</accession>
<dbReference type="Proteomes" id="UP001295794">
    <property type="component" value="Unassembled WGS sequence"/>
</dbReference>
<gene>
    <name evidence="3" type="ORF">MYCIT1_LOCUS30699</name>
</gene>
<keyword evidence="2" id="KW-0472">Membrane</keyword>
<keyword evidence="4" id="KW-1185">Reference proteome</keyword>
<feature type="compositionally biased region" description="Polar residues" evidence="1">
    <location>
        <begin position="473"/>
        <end position="486"/>
    </location>
</feature>
<keyword evidence="2" id="KW-0812">Transmembrane</keyword>
<sequence>MGSASSRGHHTLDVISSAIPASFRSTSFSSSQSSTTSPSSTSSPPSSSSAPIAFLSASAPAPSEANSSFSNATSVPQASSISNAASVIRASSFSNATSVSRASQSPIVATSSRPLVKTPSVPSAPAVKTSAAALSESSSAILGVMPGSSSSQASSSSPPRASVTQPSSSPTSHAPATTSSKSDAPSPSVGVKPSTTPAASSSKSIASPINAPPQTKATAQTTTSTVHITPSTTSTSTSTTTVPPTSTLSSQSLVPVVVTSGVTSFFAPPLVTVLWTSTEPNGSFVTVTNVAANPTAGFSQIGASTGKSGFFHHSGAVAGVFLVVGALVSSFLAYLTFLYLRARRRKRDNHRRWLMNVNRPRGPAAEPQTLQTAQVGDEWSRIPAPHYAPHRASFSQGLGIYHATPRRNAPPAFEEPGEPHSRQSSPSIYPASLPEEGSPVMENSPVSGSSLLPVPPRPPRSQLRSVRIPVTPPQSVSSHSPTSVEDSGNPFVDGNRSPVQQGYVPLDDLMRRPTLLDVRSEAGSDIVRRSSQRA</sequence>
<evidence type="ECO:0000313" key="3">
    <source>
        <dbReference type="EMBL" id="CAK5280212.1"/>
    </source>
</evidence>
<evidence type="ECO:0000313" key="4">
    <source>
        <dbReference type="Proteomes" id="UP001295794"/>
    </source>
</evidence>